<dbReference type="AlphaFoldDB" id="A0AAD1RRS9"/>
<dbReference type="EMBL" id="OW240914">
    <property type="protein sequence ID" value="CAH2276899.1"/>
    <property type="molecule type" value="Genomic_DNA"/>
</dbReference>
<sequence length="84" mass="9285">MVDAVDTLTQGGVMTTTLQRLDALFDAFWKKLRGKASIPETVMTPTRPACHTPSSPAALARGPLRLRRCKTSSEPWLYTVIQLL</sequence>
<evidence type="ECO:0000313" key="1">
    <source>
        <dbReference type="EMBL" id="CAH2276899.1"/>
    </source>
</evidence>
<dbReference type="Proteomes" id="UP001295444">
    <property type="component" value="Chromosome 03"/>
</dbReference>
<proteinExistence type="predicted"/>
<gene>
    <name evidence="1" type="ORF">PECUL_23A002541</name>
</gene>
<protein>
    <submittedName>
        <fullName evidence="1">Uncharacterized protein</fullName>
    </submittedName>
</protein>
<accession>A0AAD1RRS9</accession>
<reference evidence="1" key="1">
    <citation type="submission" date="2022-03" db="EMBL/GenBank/DDBJ databases">
        <authorList>
            <person name="Alioto T."/>
            <person name="Alioto T."/>
            <person name="Gomez Garrido J."/>
        </authorList>
    </citation>
    <scope>NUCLEOTIDE SEQUENCE</scope>
</reference>
<evidence type="ECO:0000313" key="2">
    <source>
        <dbReference type="Proteomes" id="UP001295444"/>
    </source>
</evidence>
<keyword evidence="2" id="KW-1185">Reference proteome</keyword>
<organism evidence="1 2">
    <name type="scientific">Pelobates cultripes</name>
    <name type="common">Western spadefoot toad</name>
    <dbReference type="NCBI Taxonomy" id="61616"/>
    <lineage>
        <taxon>Eukaryota</taxon>
        <taxon>Metazoa</taxon>
        <taxon>Chordata</taxon>
        <taxon>Craniata</taxon>
        <taxon>Vertebrata</taxon>
        <taxon>Euteleostomi</taxon>
        <taxon>Amphibia</taxon>
        <taxon>Batrachia</taxon>
        <taxon>Anura</taxon>
        <taxon>Pelobatoidea</taxon>
        <taxon>Pelobatidae</taxon>
        <taxon>Pelobates</taxon>
    </lineage>
</organism>
<name>A0AAD1RRS9_PELCU</name>